<dbReference type="SMART" id="SM00580">
    <property type="entry name" value="PUG"/>
    <property type="match status" value="1"/>
</dbReference>
<dbReference type="Pfam" id="PF09409">
    <property type="entry name" value="PUB"/>
    <property type="match status" value="1"/>
</dbReference>
<dbReference type="Gene3D" id="1.20.58.2190">
    <property type="match status" value="1"/>
</dbReference>
<dbReference type="InterPro" id="IPR036339">
    <property type="entry name" value="PUB-like_dom_sf"/>
</dbReference>
<accession>A0AAW2Y2J0</accession>
<comment type="caution">
    <text evidence="4">The sequence shown here is derived from an EMBL/GenBank/DDBJ whole genome shotgun (WGS) entry which is preliminary data.</text>
</comment>
<evidence type="ECO:0000313" key="4">
    <source>
        <dbReference type="EMBL" id="KAL0459919.1"/>
    </source>
</evidence>
<evidence type="ECO:0000256" key="1">
    <source>
        <dbReference type="SAM" id="Coils"/>
    </source>
</evidence>
<dbReference type="Pfam" id="PF22562">
    <property type="entry name" value="UBA_7"/>
    <property type="match status" value="1"/>
</dbReference>
<reference evidence="4" key="2">
    <citation type="journal article" date="2024" name="Plant">
        <title>Genomic evolution and insights into agronomic trait innovations of Sesamum species.</title>
        <authorList>
            <person name="Miao H."/>
            <person name="Wang L."/>
            <person name="Qu L."/>
            <person name="Liu H."/>
            <person name="Sun Y."/>
            <person name="Le M."/>
            <person name="Wang Q."/>
            <person name="Wei S."/>
            <person name="Zheng Y."/>
            <person name="Lin W."/>
            <person name="Duan Y."/>
            <person name="Cao H."/>
            <person name="Xiong S."/>
            <person name="Wang X."/>
            <person name="Wei L."/>
            <person name="Li C."/>
            <person name="Ma Q."/>
            <person name="Ju M."/>
            <person name="Zhao R."/>
            <person name="Li G."/>
            <person name="Mu C."/>
            <person name="Tian Q."/>
            <person name="Mei H."/>
            <person name="Zhang T."/>
            <person name="Gao T."/>
            <person name="Zhang H."/>
        </authorList>
    </citation>
    <scope>NUCLEOTIDE SEQUENCE</scope>
    <source>
        <strain evidence="4">KEN1</strain>
    </source>
</reference>
<organism evidence="4">
    <name type="scientific">Sesamum latifolium</name>
    <dbReference type="NCBI Taxonomy" id="2727402"/>
    <lineage>
        <taxon>Eukaryota</taxon>
        <taxon>Viridiplantae</taxon>
        <taxon>Streptophyta</taxon>
        <taxon>Embryophyta</taxon>
        <taxon>Tracheophyta</taxon>
        <taxon>Spermatophyta</taxon>
        <taxon>Magnoliopsida</taxon>
        <taxon>eudicotyledons</taxon>
        <taxon>Gunneridae</taxon>
        <taxon>Pentapetalae</taxon>
        <taxon>asterids</taxon>
        <taxon>lamiids</taxon>
        <taxon>Lamiales</taxon>
        <taxon>Pedaliaceae</taxon>
        <taxon>Sesamum</taxon>
    </lineage>
</organism>
<feature type="region of interest" description="Disordered" evidence="2">
    <location>
        <begin position="200"/>
        <end position="222"/>
    </location>
</feature>
<dbReference type="SUPFAM" id="SSF143503">
    <property type="entry name" value="PUG domain-like"/>
    <property type="match status" value="1"/>
</dbReference>
<dbReference type="InterPro" id="IPR018997">
    <property type="entry name" value="PUB_domain"/>
</dbReference>
<dbReference type="PANTHER" id="PTHR46713">
    <property type="entry name" value="F13M7.16 PROTEIN"/>
    <property type="match status" value="1"/>
</dbReference>
<dbReference type="InterPro" id="IPR009060">
    <property type="entry name" value="UBA-like_sf"/>
</dbReference>
<evidence type="ECO:0000256" key="2">
    <source>
        <dbReference type="SAM" id="MobiDB-lite"/>
    </source>
</evidence>
<dbReference type="AlphaFoldDB" id="A0AAW2Y2J0"/>
<dbReference type="Gene3D" id="1.10.8.10">
    <property type="entry name" value="DNA helicase RuvA subunit, C-terminal domain"/>
    <property type="match status" value="1"/>
</dbReference>
<dbReference type="PANTHER" id="PTHR46713:SF4">
    <property type="entry name" value="UBIQUITIN-ASSOCIATED (UBA)_TS-N DOMAIN PROTEIN"/>
    <property type="match status" value="1"/>
</dbReference>
<dbReference type="SUPFAM" id="SSF46934">
    <property type="entry name" value="UBA-like"/>
    <property type="match status" value="1"/>
</dbReference>
<reference evidence="4" key="1">
    <citation type="submission" date="2020-06" db="EMBL/GenBank/DDBJ databases">
        <authorList>
            <person name="Li T."/>
            <person name="Hu X."/>
            <person name="Zhang T."/>
            <person name="Song X."/>
            <person name="Zhang H."/>
            <person name="Dai N."/>
            <person name="Sheng W."/>
            <person name="Hou X."/>
            <person name="Wei L."/>
        </authorList>
    </citation>
    <scope>NUCLEOTIDE SEQUENCE</scope>
    <source>
        <strain evidence="4">KEN1</strain>
        <tissue evidence="4">Leaf</tissue>
    </source>
</reference>
<evidence type="ECO:0000259" key="3">
    <source>
        <dbReference type="PROSITE" id="PS50030"/>
    </source>
</evidence>
<dbReference type="PROSITE" id="PS50030">
    <property type="entry name" value="UBA"/>
    <property type="match status" value="1"/>
</dbReference>
<feature type="domain" description="UBA" evidence="3">
    <location>
        <begin position="27"/>
        <end position="67"/>
    </location>
</feature>
<proteinExistence type="predicted"/>
<dbReference type="EMBL" id="JACGWN010000002">
    <property type="protein sequence ID" value="KAL0459919.1"/>
    <property type="molecule type" value="Genomic_DNA"/>
</dbReference>
<feature type="coiled-coil region" evidence="1">
    <location>
        <begin position="112"/>
        <end position="196"/>
    </location>
</feature>
<gene>
    <name evidence="4" type="ORF">Slati_0619100</name>
</gene>
<dbReference type="InterPro" id="IPR015940">
    <property type="entry name" value="UBA"/>
</dbReference>
<name>A0AAW2Y2J0_9LAMI</name>
<sequence>MPCLYDGASFSVAFSISFKEHSTLVMEVDQRLLRELEAMGFSKDRARMALSSGNSSIEAAIDWLADHENDTVTSETPTVRCSVSIDVDVLIIPEAEVVVNVNIEASDSFQISEQVKLRAQELRNQARKKKADQEKKLEREREGTARIRAGKELLEAKRMAEESERKRFLAQRKADREEEKRAREKILQKLQQDKLERGGVLGLPKEGTLPMKPDTRLPQTTKPVDALPVKHSAARERMRECLRSLKHQNKDDIAEAMRAFQTLLIYVKNIVSNPEEEKFRKIRLNNPVFQDRVGKFEQGIEFLELCGFERVEGGNFLLLPREKVDMRLLKLAGTELQSALTNPFFGLLSG</sequence>
<protein>
    <submittedName>
        <fullName evidence="4">UBX domain-containing protein 6</fullName>
    </submittedName>
</protein>
<keyword evidence="1" id="KW-0175">Coiled coil</keyword>